<dbReference type="InterPro" id="IPR001853">
    <property type="entry name" value="DSBA-like_thioredoxin_dom"/>
</dbReference>
<dbReference type="InterPro" id="IPR051924">
    <property type="entry name" value="GST_Kappa/NadH"/>
</dbReference>
<evidence type="ECO:0000259" key="1">
    <source>
        <dbReference type="Pfam" id="PF01323"/>
    </source>
</evidence>
<dbReference type="PANTHER" id="PTHR42943">
    <property type="entry name" value="GLUTATHIONE S-TRANSFERASE KAPPA"/>
    <property type="match status" value="1"/>
</dbReference>
<dbReference type="InterPro" id="IPR036249">
    <property type="entry name" value="Thioredoxin-like_sf"/>
</dbReference>
<comment type="caution">
    <text evidence="2">The sequence shown here is derived from an EMBL/GenBank/DDBJ whole genome shotgun (WGS) entry which is preliminary data.</text>
</comment>
<dbReference type="Pfam" id="PF01323">
    <property type="entry name" value="DSBA"/>
    <property type="match status" value="1"/>
</dbReference>
<dbReference type="Proteomes" id="UP001465331">
    <property type="component" value="Unassembled WGS sequence"/>
</dbReference>
<reference evidence="2 3" key="1">
    <citation type="submission" date="2024-06" db="EMBL/GenBank/DDBJ databases">
        <authorList>
            <person name="Li Z."/>
            <person name="Jiang Y."/>
        </authorList>
    </citation>
    <scope>NUCLEOTIDE SEQUENCE [LARGE SCALE GENOMIC DNA]</scope>
    <source>
        <strain evidence="2 3">HSW-8</strain>
    </source>
</reference>
<dbReference type="Gene3D" id="3.40.30.10">
    <property type="entry name" value="Glutaredoxin"/>
    <property type="match status" value="1"/>
</dbReference>
<organism evidence="2 3">
    <name type="scientific">Sinimarinibacterium thermocellulolyticum</name>
    <dbReference type="NCBI Taxonomy" id="3170016"/>
    <lineage>
        <taxon>Bacteria</taxon>
        <taxon>Pseudomonadati</taxon>
        <taxon>Pseudomonadota</taxon>
        <taxon>Gammaproteobacteria</taxon>
        <taxon>Nevskiales</taxon>
        <taxon>Nevskiaceae</taxon>
        <taxon>Sinimarinibacterium</taxon>
    </lineage>
</organism>
<feature type="domain" description="DSBA-like thioredoxin" evidence="1">
    <location>
        <begin position="234"/>
        <end position="414"/>
    </location>
</feature>
<evidence type="ECO:0000313" key="2">
    <source>
        <dbReference type="EMBL" id="MES0872741.1"/>
    </source>
</evidence>
<keyword evidence="3" id="KW-1185">Reference proteome</keyword>
<protein>
    <submittedName>
        <fullName evidence="2">DsbA family protein</fullName>
    </submittedName>
</protein>
<dbReference type="SUPFAM" id="SSF52833">
    <property type="entry name" value="Thioredoxin-like"/>
    <property type="match status" value="1"/>
</dbReference>
<dbReference type="PANTHER" id="PTHR42943:SF2">
    <property type="entry name" value="GLUTATHIONE S-TRANSFERASE KAPPA 1"/>
    <property type="match status" value="1"/>
</dbReference>
<dbReference type="EMBL" id="JBEPIJ010000001">
    <property type="protein sequence ID" value="MES0872741.1"/>
    <property type="molecule type" value="Genomic_DNA"/>
</dbReference>
<dbReference type="RefSeq" id="WP_352886864.1">
    <property type="nucleotide sequence ID" value="NZ_JBEPIJ010000001.1"/>
</dbReference>
<proteinExistence type="predicted"/>
<sequence length="423" mass="46939">MHTHQAPRWLPQSGLPPSFASRIAERIARSRDPIARLHAGRALELYYEVGDPHSQLAAALARRMRARLGTRLDIRVVPAPDAQTYPEAAKQRDFAARDAARLAPCHDLPAPVAVPPAQHAAMQALLAQTRDADEFLAVERECLAALAEGRSLTAPGDAGQTTAVLAANAQRRRKLGHYLPGMWQYRGEWFWAIDRLDFLHARLTADGVLSGDAPLSVRDSRRLVADGRDPTAPLEFWFSFRSPYSYLAAVQLLRQRERGRHPHLTLRPVLPMVMRGLPVPAIKRLYIVRDVQRCADAQGIAFGKIHDPVGDGVLRVLSVFPYDADTDTQLRFAAIAMQSIWAEGLDLRRDANLASVFARCGLDWTHAQAALARGIDTTHAQAHRDALFDAGLWGVPSFRQGRFTTWGQDRIWMLDTPEAAHAA</sequence>
<gene>
    <name evidence="2" type="ORF">ABSH63_01765</name>
</gene>
<evidence type="ECO:0000313" key="3">
    <source>
        <dbReference type="Proteomes" id="UP001465331"/>
    </source>
</evidence>
<name>A0ABV2A7E1_9GAMM</name>
<accession>A0ABV2A7E1</accession>